<feature type="signal peptide" evidence="1">
    <location>
        <begin position="1"/>
        <end position="22"/>
    </location>
</feature>
<gene>
    <name evidence="2" type="ORF">CW751_04900</name>
</gene>
<dbReference type="OrthoDB" id="631648at2"/>
<name>A0A2I0R496_9FLAO</name>
<evidence type="ECO:0000313" key="2">
    <source>
        <dbReference type="EMBL" id="PKR81398.1"/>
    </source>
</evidence>
<evidence type="ECO:0008006" key="4">
    <source>
        <dbReference type="Google" id="ProtNLM"/>
    </source>
</evidence>
<reference evidence="2 3" key="1">
    <citation type="submission" date="2017-12" db="EMBL/GenBank/DDBJ databases">
        <title>The draft genome sequence of Brumimicrobium saltpan LHR20.</title>
        <authorList>
            <person name="Do Z.-J."/>
            <person name="Luo H.-R."/>
        </authorList>
    </citation>
    <scope>NUCLEOTIDE SEQUENCE [LARGE SCALE GENOMIC DNA]</scope>
    <source>
        <strain evidence="2 3">LHR20</strain>
    </source>
</reference>
<dbReference type="Pfam" id="PF13585">
    <property type="entry name" value="CHU_C"/>
    <property type="match status" value="1"/>
</dbReference>
<protein>
    <recommendedName>
        <fullName evidence="4">Fibronectin type-III domain-containing protein</fullName>
    </recommendedName>
</protein>
<dbReference type="InterPro" id="IPR013783">
    <property type="entry name" value="Ig-like_fold"/>
</dbReference>
<feature type="chain" id="PRO_5014125206" description="Fibronectin type-III domain-containing protein" evidence="1">
    <location>
        <begin position="23"/>
        <end position="1107"/>
    </location>
</feature>
<comment type="caution">
    <text evidence="2">The sequence shown here is derived from an EMBL/GenBank/DDBJ whole genome shotgun (WGS) entry which is preliminary data.</text>
</comment>
<dbReference type="RefSeq" id="WP_101333879.1">
    <property type="nucleotide sequence ID" value="NZ_PJNI01000003.1"/>
</dbReference>
<accession>A0A2I0R496</accession>
<sequence>MFKKILFLLLLITGFCLPNSYATHSMGGEITWSCQGSGDYIFELVFYRDCNGFEVDANFETIDVWGHPTLNSIQVDFVSRTDISPNCTAAAGNTPFDCGTGVSGGNGIGAIEKVTYRSAPITIIGVPPNEGWHFTFQNFSRSGALTNIQNPTSYGITLTASMFPIQGATGGCIDNSPTFLQSPYFVSCTGDDYDYNPNAVDTDLDSLHFRWGKPLDYFPSGIYTPPTSPAPVLFEPGFSFDNPTPDANINANNQAATLNDENGRIQFKSFTQGNFIVKVMVDAYRNGQKIATVEREMQFIVASCSGNNNAPTVTPPFAGGTSFETEIFAGDAINFQIDATDTDLLQDGNPQSITITPSGLIYGNGFSDPNNGCIITPCATLDNPSITAINNATLEFDWQTSCNHLVDATGSARSTVPYVFVFKIEDDYCPIPKVRYATVVITLKNKDVLPAPEITCITTDASGNATVNWTSITDPFGTFDGYEINTVNGGLIQTENNINSTSITTSVGSQQQFYINTLSGCDGLTKSSSDTISNIFLDLNNPGTGEAILQWNQPYSSQKTAYHDDFYIYREFPVGTWTLIDSVPYSTTTYKDTISVCQETLGYQIVLKTSNCDFSSNQVSDVFEDKIVPDIPLITSVDIDTLNSNITVSWDENRQEDTYGYVVYQTDPNGNLVEIDTVWGRPNTSYTHFQNPSEGPYEYSIAAFDSCYTSNIPPTYQTSAKANPHTTNFLSSSIDVCARLAKFEWSGYIGFDEIEEHLLFIKKNGSAWTQGGQTNTNDISIDIQPGDQIVAVVQSISKNGETAFSNMDTLEFAGETGPEMSYLSVATVREDEVLIKHNISYGEGGDFVQLERFNQRSSTFEKIDEKPVNNTEVVKFIDADVETDKYSYTYRTKVIDTCNQALGYSNQGRTILLNVITNEEREVHVLQWSGYEDFIGNINNYTLYRSIDGSFDTAPIATLPHNVRTYTDSVSNIGTYDDGKICYLVVANEASNAYGMEERSYSNIVCGVIQPKVFIPNAFTVGGHNPIFKPETSQHQVTDYLFEVYDRYGRVIFETQNPNEGWNGQLKGQKRIAREGVYVYRLSMRNGEGIAIIKHGHVTLLDYRSVD</sequence>
<evidence type="ECO:0000256" key="1">
    <source>
        <dbReference type="SAM" id="SignalP"/>
    </source>
</evidence>
<organism evidence="2 3">
    <name type="scientific">Brumimicrobium salinarum</name>
    <dbReference type="NCBI Taxonomy" id="2058658"/>
    <lineage>
        <taxon>Bacteria</taxon>
        <taxon>Pseudomonadati</taxon>
        <taxon>Bacteroidota</taxon>
        <taxon>Flavobacteriia</taxon>
        <taxon>Flavobacteriales</taxon>
        <taxon>Crocinitomicaceae</taxon>
        <taxon>Brumimicrobium</taxon>
    </lineage>
</organism>
<dbReference type="EMBL" id="PJNI01000003">
    <property type="protein sequence ID" value="PKR81398.1"/>
    <property type="molecule type" value="Genomic_DNA"/>
</dbReference>
<keyword evidence="1" id="KW-0732">Signal</keyword>
<keyword evidence="3" id="KW-1185">Reference proteome</keyword>
<evidence type="ECO:0000313" key="3">
    <source>
        <dbReference type="Proteomes" id="UP000236654"/>
    </source>
</evidence>
<dbReference type="Proteomes" id="UP000236654">
    <property type="component" value="Unassembled WGS sequence"/>
</dbReference>
<dbReference type="AlphaFoldDB" id="A0A2I0R496"/>
<dbReference type="Gene3D" id="2.60.40.10">
    <property type="entry name" value="Immunoglobulins"/>
    <property type="match status" value="1"/>
</dbReference>
<proteinExistence type="predicted"/>